<dbReference type="EMBL" id="CAJHNH020001857">
    <property type="protein sequence ID" value="CAG5124732.1"/>
    <property type="molecule type" value="Genomic_DNA"/>
</dbReference>
<keyword evidence="1" id="KW-0677">Repeat</keyword>
<dbReference type="AlphaFoldDB" id="A0A8S3ZCL2"/>
<dbReference type="InterPro" id="IPR002110">
    <property type="entry name" value="Ankyrin_rpt"/>
</dbReference>
<dbReference type="OrthoDB" id="366390at2759"/>
<feature type="repeat" description="ANK" evidence="3">
    <location>
        <begin position="327"/>
        <end position="363"/>
    </location>
</feature>
<organism evidence="5 6">
    <name type="scientific">Candidula unifasciata</name>
    <dbReference type="NCBI Taxonomy" id="100452"/>
    <lineage>
        <taxon>Eukaryota</taxon>
        <taxon>Metazoa</taxon>
        <taxon>Spiralia</taxon>
        <taxon>Lophotrochozoa</taxon>
        <taxon>Mollusca</taxon>
        <taxon>Gastropoda</taxon>
        <taxon>Heterobranchia</taxon>
        <taxon>Euthyneura</taxon>
        <taxon>Panpulmonata</taxon>
        <taxon>Eupulmonata</taxon>
        <taxon>Stylommatophora</taxon>
        <taxon>Helicina</taxon>
        <taxon>Helicoidea</taxon>
        <taxon>Geomitridae</taxon>
        <taxon>Candidula</taxon>
    </lineage>
</organism>
<dbReference type="PROSITE" id="PS50088">
    <property type="entry name" value="ANK_REPEAT"/>
    <property type="match status" value="5"/>
</dbReference>
<evidence type="ECO:0000256" key="3">
    <source>
        <dbReference type="PROSITE-ProRule" id="PRU00023"/>
    </source>
</evidence>
<evidence type="ECO:0000313" key="5">
    <source>
        <dbReference type="EMBL" id="CAG5124732.1"/>
    </source>
</evidence>
<keyword evidence="2 3" id="KW-0040">ANK repeat</keyword>
<dbReference type="Pfam" id="PF00023">
    <property type="entry name" value="Ank"/>
    <property type="match status" value="1"/>
</dbReference>
<evidence type="ECO:0000313" key="6">
    <source>
        <dbReference type="Proteomes" id="UP000678393"/>
    </source>
</evidence>
<feature type="compositionally biased region" description="Polar residues" evidence="4">
    <location>
        <begin position="11"/>
        <end position="29"/>
    </location>
</feature>
<dbReference type="Proteomes" id="UP000678393">
    <property type="component" value="Unassembled WGS sequence"/>
</dbReference>
<gene>
    <name evidence="5" type="ORF">CUNI_LOCUS10290</name>
</gene>
<dbReference type="PANTHER" id="PTHR24198:SF165">
    <property type="entry name" value="ANKYRIN REPEAT-CONTAINING PROTEIN-RELATED"/>
    <property type="match status" value="1"/>
</dbReference>
<feature type="repeat" description="ANK" evidence="3">
    <location>
        <begin position="115"/>
        <end position="147"/>
    </location>
</feature>
<dbReference type="Pfam" id="PF12796">
    <property type="entry name" value="Ank_2"/>
    <property type="match status" value="3"/>
</dbReference>
<dbReference type="PANTHER" id="PTHR24198">
    <property type="entry name" value="ANKYRIN REPEAT AND PROTEIN KINASE DOMAIN-CONTAINING PROTEIN"/>
    <property type="match status" value="1"/>
</dbReference>
<dbReference type="SUPFAM" id="SSF48403">
    <property type="entry name" value="Ankyrin repeat"/>
    <property type="match status" value="1"/>
</dbReference>
<comment type="caution">
    <text evidence="5">The sequence shown here is derived from an EMBL/GenBank/DDBJ whole genome shotgun (WGS) entry which is preliminary data.</text>
</comment>
<feature type="repeat" description="ANK" evidence="3">
    <location>
        <begin position="225"/>
        <end position="257"/>
    </location>
</feature>
<feature type="compositionally biased region" description="Basic and acidic residues" evidence="4">
    <location>
        <begin position="30"/>
        <end position="41"/>
    </location>
</feature>
<keyword evidence="6" id="KW-1185">Reference proteome</keyword>
<sequence length="515" mass="57112">MEDDGARTELGNDQESNVDASADGNSQTSEAKKTAEEKKREELFSRENLQRLLADALTYMSPVKDLTTIVKCGADVNGSVKRGLRPLHYAVYSGYLDGITFLLEHGADVNAPDDIGYRPVHLCARKGQLEPLKILIEHGAKVDFFVDEDDNSEESRRLGYLTIEPLNMALENNHEECARLLLASGAKPNHHYFLGYEINLVPLENLECLKTLLEFGADPNVFSRCGLSPLMKACRQHNIRAVRLLLESGADLNIQPPSRFEQKTAIHYAVMSGSTGITNALLRKGALLARPPGYRYSALHTAISSDNPDMCELLLRWDARVDEVTDENATPLQLACATPGLKNRLKIIQVLLKHGANPNANSPFVSYSSPFLAPLTEYLRCVTDEVEYDVVHALIVFGSKVHFRAASTSSRAKDPHGILHCVQYLKDKPEVLHLLIEAATGFDVDSISAYSSLSLEQKDILLSVATGPRSLRTIIHLFLRDYLQPKFIENVAGMPLPDIVKHYLMFHPSKSNVTV</sequence>
<evidence type="ECO:0008006" key="7">
    <source>
        <dbReference type="Google" id="ProtNLM"/>
    </source>
</evidence>
<protein>
    <recommendedName>
        <fullName evidence="7">SOCS box domain-containing protein</fullName>
    </recommendedName>
</protein>
<feature type="region of interest" description="Disordered" evidence="4">
    <location>
        <begin position="1"/>
        <end position="41"/>
    </location>
</feature>
<dbReference type="PRINTS" id="PR01415">
    <property type="entry name" value="ANKYRIN"/>
</dbReference>
<feature type="repeat" description="ANK" evidence="3">
    <location>
        <begin position="261"/>
        <end position="286"/>
    </location>
</feature>
<name>A0A8S3ZCL2_9EUPU</name>
<evidence type="ECO:0000256" key="1">
    <source>
        <dbReference type="ARBA" id="ARBA00022737"/>
    </source>
</evidence>
<feature type="repeat" description="ANK" evidence="3">
    <location>
        <begin position="82"/>
        <end position="114"/>
    </location>
</feature>
<accession>A0A8S3ZCL2</accession>
<dbReference type="Gene3D" id="1.25.40.20">
    <property type="entry name" value="Ankyrin repeat-containing domain"/>
    <property type="match status" value="2"/>
</dbReference>
<evidence type="ECO:0000256" key="4">
    <source>
        <dbReference type="SAM" id="MobiDB-lite"/>
    </source>
</evidence>
<evidence type="ECO:0000256" key="2">
    <source>
        <dbReference type="ARBA" id="ARBA00023043"/>
    </source>
</evidence>
<dbReference type="InterPro" id="IPR036770">
    <property type="entry name" value="Ankyrin_rpt-contain_sf"/>
</dbReference>
<dbReference type="SMART" id="SM00248">
    <property type="entry name" value="ANK"/>
    <property type="match status" value="7"/>
</dbReference>
<reference evidence="5" key="1">
    <citation type="submission" date="2021-04" db="EMBL/GenBank/DDBJ databases">
        <authorList>
            <consortium name="Molecular Ecology Group"/>
        </authorList>
    </citation>
    <scope>NUCLEOTIDE SEQUENCE</scope>
</reference>
<dbReference type="PROSITE" id="PS50297">
    <property type="entry name" value="ANK_REP_REGION"/>
    <property type="match status" value="4"/>
</dbReference>
<proteinExistence type="predicted"/>